<dbReference type="Pfam" id="PF25137">
    <property type="entry name" value="ADH_Fe_C"/>
    <property type="match status" value="1"/>
</dbReference>
<evidence type="ECO:0000256" key="3">
    <source>
        <dbReference type="ARBA" id="ARBA00023027"/>
    </source>
</evidence>
<dbReference type="InterPro" id="IPR056798">
    <property type="entry name" value="ADH_Fe_C"/>
</dbReference>
<sequence length="429" mass="45206">MRKMRTGAQLSSALAGRFLSRRCYISGGWQAAALQRVHWGAAASALAEEVAALGASRAFIIASQAATATHTLRSGTDEIAKCEAALGANHAGTWSGMRGHTPREDVLSAAAAAREAGADLLVSIGGGSVTDGTKAVNLCLDRDVRTVAGLDRYVGQDVFGPDEYAMGGGVRHVAVPTTLSAGEFTRIVGVTNKATEHKELFAHTQIQPCSVIFDPELSLHTPEWLWLSTGIRSVDHATEALCSINANPYSSSVAAAALRLLAAALPKTKANPRDLQARLECQIGCWQAVSTVMMGVHYGASHAIGHVLGGTADVPHGYTSCINLPYVLQYNAEAIPGQCRAVADALGAGPGETAAEAMDALIRGLGMPRTLSDVDFPEGRFEQVCELSMKDPWTLTNPRPITSPDDVRVILEMARDGVPNSSRMAQLRG</sequence>
<dbReference type="STRING" id="2903.R1DE45"/>
<keyword evidence="7" id="KW-1185">Reference proteome</keyword>
<dbReference type="Gene3D" id="3.40.50.1970">
    <property type="match status" value="1"/>
</dbReference>
<name>A0A0D3ICY1_EMIH1</name>
<dbReference type="eggNOG" id="KOG3857">
    <property type="taxonomic scope" value="Eukaryota"/>
</dbReference>
<dbReference type="AlphaFoldDB" id="A0A0D3ICY1"/>
<evidence type="ECO:0000259" key="4">
    <source>
        <dbReference type="Pfam" id="PF00465"/>
    </source>
</evidence>
<dbReference type="EnsemblProtists" id="EOD09116">
    <property type="protein sequence ID" value="EOD09116"/>
    <property type="gene ID" value="EMIHUDRAFT_216985"/>
</dbReference>
<keyword evidence="2" id="KW-0560">Oxidoreductase</keyword>
<dbReference type="PaxDb" id="2903-EOD09116"/>
<dbReference type="InterPro" id="IPR018211">
    <property type="entry name" value="ADH_Fe_CS"/>
</dbReference>
<comment type="similarity">
    <text evidence="1">Belongs to the iron-containing alcohol dehydrogenase family.</text>
</comment>
<dbReference type="GO" id="GO:0004022">
    <property type="term" value="F:alcohol dehydrogenase (NAD+) activity"/>
    <property type="evidence" value="ECO:0007669"/>
    <property type="project" value="TreeGrafter"/>
</dbReference>
<dbReference type="OMA" id="HTAHYNH"/>
<keyword evidence="3" id="KW-0520">NAD</keyword>
<reference evidence="7" key="1">
    <citation type="journal article" date="2013" name="Nature">
        <title>Pan genome of the phytoplankton Emiliania underpins its global distribution.</title>
        <authorList>
            <person name="Read B.A."/>
            <person name="Kegel J."/>
            <person name="Klute M.J."/>
            <person name="Kuo A."/>
            <person name="Lefebvre S.C."/>
            <person name="Maumus F."/>
            <person name="Mayer C."/>
            <person name="Miller J."/>
            <person name="Monier A."/>
            <person name="Salamov A."/>
            <person name="Young J."/>
            <person name="Aguilar M."/>
            <person name="Claverie J.M."/>
            <person name="Frickenhaus S."/>
            <person name="Gonzalez K."/>
            <person name="Herman E.K."/>
            <person name="Lin Y.C."/>
            <person name="Napier J."/>
            <person name="Ogata H."/>
            <person name="Sarno A.F."/>
            <person name="Shmutz J."/>
            <person name="Schroeder D."/>
            <person name="de Vargas C."/>
            <person name="Verret F."/>
            <person name="von Dassow P."/>
            <person name="Valentin K."/>
            <person name="Van de Peer Y."/>
            <person name="Wheeler G."/>
            <person name="Dacks J.B."/>
            <person name="Delwiche C.F."/>
            <person name="Dyhrman S.T."/>
            <person name="Glockner G."/>
            <person name="John U."/>
            <person name="Richards T."/>
            <person name="Worden A.Z."/>
            <person name="Zhang X."/>
            <person name="Grigoriev I.V."/>
            <person name="Allen A.E."/>
            <person name="Bidle K."/>
            <person name="Borodovsky M."/>
            <person name="Bowler C."/>
            <person name="Brownlee C."/>
            <person name="Cock J.M."/>
            <person name="Elias M."/>
            <person name="Gladyshev V.N."/>
            <person name="Groth M."/>
            <person name="Guda C."/>
            <person name="Hadaegh A."/>
            <person name="Iglesias-Rodriguez M.D."/>
            <person name="Jenkins J."/>
            <person name="Jones B.M."/>
            <person name="Lawson T."/>
            <person name="Leese F."/>
            <person name="Lindquist E."/>
            <person name="Lobanov A."/>
            <person name="Lomsadze A."/>
            <person name="Malik S.B."/>
            <person name="Marsh M.E."/>
            <person name="Mackinder L."/>
            <person name="Mock T."/>
            <person name="Mueller-Roeber B."/>
            <person name="Pagarete A."/>
            <person name="Parker M."/>
            <person name="Probert I."/>
            <person name="Quesneville H."/>
            <person name="Raines C."/>
            <person name="Rensing S.A."/>
            <person name="Riano-Pachon D.M."/>
            <person name="Richier S."/>
            <person name="Rokitta S."/>
            <person name="Shiraiwa Y."/>
            <person name="Soanes D.M."/>
            <person name="van der Giezen M."/>
            <person name="Wahlund T.M."/>
            <person name="Williams B."/>
            <person name="Wilson W."/>
            <person name="Wolfe G."/>
            <person name="Wurch L.L."/>
        </authorList>
    </citation>
    <scope>NUCLEOTIDE SEQUENCE</scope>
</reference>
<dbReference type="SUPFAM" id="SSF56796">
    <property type="entry name" value="Dehydroquinate synthase-like"/>
    <property type="match status" value="1"/>
</dbReference>
<evidence type="ECO:0000313" key="6">
    <source>
        <dbReference type="EnsemblProtists" id="EOD09116"/>
    </source>
</evidence>
<evidence type="ECO:0008006" key="8">
    <source>
        <dbReference type="Google" id="ProtNLM"/>
    </source>
</evidence>
<dbReference type="CDD" id="cd08192">
    <property type="entry name" value="MAR-like"/>
    <property type="match status" value="1"/>
</dbReference>
<dbReference type="HOGENOM" id="CLU_007207_0_2_1"/>
<dbReference type="Gene3D" id="1.20.1090.10">
    <property type="entry name" value="Dehydroquinate synthase-like - alpha domain"/>
    <property type="match status" value="1"/>
</dbReference>
<dbReference type="GO" id="GO:0046872">
    <property type="term" value="F:metal ion binding"/>
    <property type="evidence" value="ECO:0007669"/>
    <property type="project" value="InterPro"/>
</dbReference>
<evidence type="ECO:0000256" key="1">
    <source>
        <dbReference type="ARBA" id="ARBA00007358"/>
    </source>
</evidence>
<feature type="domain" description="Alcohol dehydrogenase iron-type/glycerol dehydrogenase GldA" evidence="4">
    <location>
        <begin position="40"/>
        <end position="215"/>
    </location>
</feature>
<dbReference type="InterPro" id="IPR001670">
    <property type="entry name" value="ADH_Fe/GldA"/>
</dbReference>
<dbReference type="PANTHER" id="PTHR11496">
    <property type="entry name" value="ALCOHOL DEHYDROGENASE"/>
    <property type="match status" value="1"/>
</dbReference>
<feature type="domain" description="Fe-containing alcohol dehydrogenase-like C-terminal" evidence="5">
    <location>
        <begin position="228"/>
        <end position="412"/>
    </location>
</feature>
<reference evidence="6" key="2">
    <citation type="submission" date="2024-10" db="UniProtKB">
        <authorList>
            <consortium name="EnsemblProtists"/>
        </authorList>
    </citation>
    <scope>IDENTIFICATION</scope>
</reference>
<protein>
    <recommendedName>
        <fullName evidence="8">Alcohol dehydrogenase iron-type/glycerol dehydrogenase GldA domain-containing protein</fullName>
    </recommendedName>
</protein>
<dbReference type="Pfam" id="PF00465">
    <property type="entry name" value="Fe-ADH"/>
    <property type="match status" value="1"/>
</dbReference>
<proteinExistence type="inferred from homology"/>
<dbReference type="PROSITE" id="PS00060">
    <property type="entry name" value="ADH_IRON_2"/>
    <property type="match status" value="1"/>
</dbReference>
<accession>A0A0D3ICY1</accession>
<evidence type="ECO:0000256" key="2">
    <source>
        <dbReference type="ARBA" id="ARBA00023002"/>
    </source>
</evidence>
<dbReference type="KEGG" id="ehx:EMIHUDRAFT_216985"/>
<dbReference type="Proteomes" id="UP000013827">
    <property type="component" value="Unassembled WGS sequence"/>
</dbReference>
<dbReference type="RefSeq" id="XP_005761545.1">
    <property type="nucleotide sequence ID" value="XM_005761488.1"/>
</dbReference>
<evidence type="ECO:0000259" key="5">
    <source>
        <dbReference type="Pfam" id="PF25137"/>
    </source>
</evidence>
<evidence type="ECO:0000313" key="7">
    <source>
        <dbReference type="Proteomes" id="UP000013827"/>
    </source>
</evidence>
<organism evidence="6 7">
    <name type="scientific">Emiliania huxleyi (strain CCMP1516)</name>
    <dbReference type="NCBI Taxonomy" id="280463"/>
    <lineage>
        <taxon>Eukaryota</taxon>
        <taxon>Haptista</taxon>
        <taxon>Haptophyta</taxon>
        <taxon>Prymnesiophyceae</taxon>
        <taxon>Isochrysidales</taxon>
        <taxon>Noelaerhabdaceae</taxon>
        <taxon>Emiliania</taxon>
    </lineage>
</organism>
<dbReference type="GeneID" id="17255151"/>
<dbReference type="PANTHER" id="PTHR11496:SF102">
    <property type="entry name" value="ALCOHOL DEHYDROGENASE 4"/>
    <property type="match status" value="1"/>
</dbReference>
<dbReference type="InterPro" id="IPR039697">
    <property type="entry name" value="Alcohol_dehydrogenase_Fe"/>
</dbReference>